<evidence type="ECO:0000256" key="5">
    <source>
        <dbReference type="ARBA" id="ARBA00023002"/>
    </source>
</evidence>
<dbReference type="GO" id="GO:0050660">
    <property type="term" value="F:flavin adenine dinucleotide binding"/>
    <property type="evidence" value="ECO:0007669"/>
    <property type="project" value="InterPro"/>
</dbReference>
<sequence length="114" mass="11746">AIIFARERKLAVAVHSRNTGAVDLLLDLSPMRQIVIDPLQRIARVQPGATTEEFAQAAAAYGLGGDAVLAVEGVTAEGAIVTASAGEHADPFWATSGGGIIVAVTDQLRPLDGE</sequence>
<feature type="domain" description="FAD linked oxidase N-terminal" evidence="6">
    <location>
        <begin position="22"/>
        <end position="89"/>
    </location>
</feature>
<protein>
    <recommendedName>
        <fullName evidence="6">FAD linked oxidase N-terminal domain-containing protein</fullName>
    </recommendedName>
</protein>
<dbReference type="Pfam" id="PF01565">
    <property type="entry name" value="FAD_binding_4"/>
    <property type="match status" value="1"/>
</dbReference>
<dbReference type="AlphaFoldDB" id="A0A0P9DG94"/>
<dbReference type="Gene3D" id="3.30.465.10">
    <property type="match status" value="2"/>
</dbReference>
<comment type="caution">
    <text evidence="7">The sequence shown here is derived from an EMBL/GenBank/DDBJ whole genome shotgun (WGS) entry which is preliminary data.</text>
</comment>
<dbReference type="PANTHER" id="PTHR42973">
    <property type="entry name" value="BINDING OXIDOREDUCTASE, PUTATIVE (AFU_ORTHOLOGUE AFUA_1G17690)-RELATED"/>
    <property type="match status" value="1"/>
</dbReference>
<evidence type="ECO:0000256" key="4">
    <source>
        <dbReference type="ARBA" id="ARBA00022827"/>
    </source>
</evidence>
<evidence type="ECO:0000256" key="1">
    <source>
        <dbReference type="ARBA" id="ARBA00001974"/>
    </source>
</evidence>
<dbReference type="EMBL" id="LJCR01000585">
    <property type="protein sequence ID" value="KPV52321.1"/>
    <property type="molecule type" value="Genomic_DNA"/>
</dbReference>
<name>A0A0P9DG94_9CHLR</name>
<keyword evidence="3" id="KW-0285">Flavoprotein</keyword>
<comment type="similarity">
    <text evidence="2">Belongs to the oxygen-dependent FAD-linked oxidoreductase family.</text>
</comment>
<evidence type="ECO:0000256" key="3">
    <source>
        <dbReference type="ARBA" id="ARBA00022630"/>
    </source>
</evidence>
<evidence type="ECO:0000313" key="8">
    <source>
        <dbReference type="Proteomes" id="UP000050509"/>
    </source>
</evidence>
<keyword evidence="4" id="KW-0274">FAD</keyword>
<dbReference type="Proteomes" id="UP000050509">
    <property type="component" value="Unassembled WGS sequence"/>
</dbReference>
<feature type="non-terminal residue" evidence="7">
    <location>
        <position position="1"/>
    </location>
</feature>
<dbReference type="SUPFAM" id="SSF56176">
    <property type="entry name" value="FAD-binding/transporter-associated domain-like"/>
    <property type="match status" value="1"/>
</dbReference>
<keyword evidence="5" id="KW-0560">Oxidoreductase</keyword>
<dbReference type="InterPro" id="IPR036318">
    <property type="entry name" value="FAD-bd_PCMH-like_sf"/>
</dbReference>
<organism evidence="7 8">
    <name type="scientific">Kouleothrix aurantiaca</name>
    <dbReference type="NCBI Taxonomy" id="186479"/>
    <lineage>
        <taxon>Bacteria</taxon>
        <taxon>Bacillati</taxon>
        <taxon>Chloroflexota</taxon>
        <taxon>Chloroflexia</taxon>
        <taxon>Chloroflexales</taxon>
        <taxon>Roseiflexineae</taxon>
        <taxon>Roseiflexaceae</taxon>
        <taxon>Kouleothrix</taxon>
    </lineage>
</organism>
<gene>
    <name evidence="7" type="ORF">SE17_16235</name>
</gene>
<dbReference type="InterPro" id="IPR016169">
    <property type="entry name" value="FAD-bd_PCMH_sub2"/>
</dbReference>
<dbReference type="InterPro" id="IPR006094">
    <property type="entry name" value="Oxid_FAD_bind_N"/>
</dbReference>
<dbReference type="PANTHER" id="PTHR42973:SF39">
    <property type="entry name" value="FAD-BINDING PCMH-TYPE DOMAIN-CONTAINING PROTEIN"/>
    <property type="match status" value="1"/>
</dbReference>
<keyword evidence="8" id="KW-1185">Reference proteome</keyword>
<evidence type="ECO:0000259" key="6">
    <source>
        <dbReference type="Pfam" id="PF01565"/>
    </source>
</evidence>
<evidence type="ECO:0000256" key="2">
    <source>
        <dbReference type="ARBA" id="ARBA00005466"/>
    </source>
</evidence>
<dbReference type="InterPro" id="IPR050416">
    <property type="entry name" value="FAD-linked_Oxidoreductase"/>
</dbReference>
<evidence type="ECO:0000313" key="7">
    <source>
        <dbReference type="EMBL" id="KPV52321.1"/>
    </source>
</evidence>
<comment type="cofactor">
    <cofactor evidence="1">
        <name>FAD</name>
        <dbReference type="ChEBI" id="CHEBI:57692"/>
    </cofactor>
</comment>
<reference evidence="7 8" key="1">
    <citation type="submission" date="2015-09" db="EMBL/GenBank/DDBJ databases">
        <title>Draft genome sequence of Kouleothrix aurantiaca JCM 19913.</title>
        <authorList>
            <person name="Hemp J."/>
        </authorList>
    </citation>
    <scope>NUCLEOTIDE SEQUENCE [LARGE SCALE GENOMIC DNA]</scope>
    <source>
        <strain evidence="7 8">COM-B</strain>
    </source>
</reference>
<proteinExistence type="inferred from homology"/>
<dbReference type="GO" id="GO:0016491">
    <property type="term" value="F:oxidoreductase activity"/>
    <property type="evidence" value="ECO:0007669"/>
    <property type="project" value="UniProtKB-KW"/>
</dbReference>
<accession>A0A0P9DG94</accession>